<feature type="region of interest" description="Disordered" evidence="1">
    <location>
        <begin position="40"/>
        <end position="63"/>
    </location>
</feature>
<dbReference type="PANTHER" id="PTHR10739">
    <property type="entry name" value="CYTIDYLYLTRANSFERASE"/>
    <property type="match status" value="1"/>
</dbReference>
<dbReference type="AlphaFoldDB" id="A0A8J5VK21"/>
<organism evidence="2 3">
    <name type="scientific">Zizania palustris</name>
    <name type="common">Northern wild rice</name>
    <dbReference type="NCBI Taxonomy" id="103762"/>
    <lineage>
        <taxon>Eukaryota</taxon>
        <taxon>Viridiplantae</taxon>
        <taxon>Streptophyta</taxon>
        <taxon>Embryophyta</taxon>
        <taxon>Tracheophyta</taxon>
        <taxon>Spermatophyta</taxon>
        <taxon>Magnoliopsida</taxon>
        <taxon>Liliopsida</taxon>
        <taxon>Poales</taxon>
        <taxon>Poaceae</taxon>
        <taxon>BOP clade</taxon>
        <taxon>Oryzoideae</taxon>
        <taxon>Oryzeae</taxon>
        <taxon>Zizaniinae</taxon>
        <taxon>Zizania</taxon>
    </lineage>
</organism>
<protein>
    <submittedName>
        <fullName evidence="2">Uncharacterized protein</fullName>
    </submittedName>
</protein>
<evidence type="ECO:0000256" key="1">
    <source>
        <dbReference type="SAM" id="MobiDB-lite"/>
    </source>
</evidence>
<dbReference type="GO" id="GO:0004105">
    <property type="term" value="F:choline-phosphate cytidylyltransferase activity"/>
    <property type="evidence" value="ECO:0007669"/>
    <property type="project" value="InterPro"/>
</dbReference>
<dbReference type="EMBL" id="JAAALK010000290">
    <property type="protein sequence ID" value="KAG8047359.1"/>
    <property type="molecule type" value="Genomic_DNA"/>
</dbReference>
<dbReference type="Proteomes" id="UP000729402">
    <property type="component" value="Unassembled WGS sequence"/>
</dbReference>
<reference evidence="2" key="2">
    <citation type="submission" date="2021-02" db="EMBL/GenBank/DDBJ databases">
        <authorList>
            <person name="Kimball J.A."/>
            <person name="Haas M.W."/>
            <person name="Macchietto M."/>
            <person name="Kono T."/>
            <person name="Duquette J."/>
            <person name="Shao M."/>
        </authorList>
    </citation>
    <scope>NUCLEOTIDE SEQUENCE</scope>
    <source>
        <tissue evidence="2">Fresh leaf tissue</tissue>
    </source>
</reference>
<sequence>MDMGMHYPYPSYPIAIPTPHPCCGLPPVWPVYFPPSSTHFPHPTAPKRSPPPPPFHSAGNPLTPLPAPVDLPHVTSAYGARVMDKAATPNRGAISDSGEGRPIQIYADGIYDLFHFGHAMSLEQSKKL</sequence>
<dbReference type="PANTHER" id="PTHR10739:SF13">
    <property type="entry name" value="CHOLINE-PHOSPHATE CYTIDYLYLTRANSFERASE"/>
    <property type="match status" value="1"/>
</dbReference>
<dbReference type="GO" id="GO:0031210">
    <property type="term" value="F:phosphatidylcholine binding"/>
    <property type="evidence" value="ECO:0007669"/>
    <property type="project" value="TreeGrafter"/>
</dbReference>
<dbReference type="InterPro" id="IPR045049">
    <property type="entry name" value="Pcy1-like"/>
</dbReference>
<evidence type="ECO:0000313" key="3">
    <source>
        <dbReference type="Proteomes" id="UP000729402"/>
    </source>
</evidence>
<evidence type="ECO:0000313" key="2">
    <source>
        <dbReference type="EMBL" id="KAG8047359.1"/>
    </source>
</evidence>
<proteinExistence type="predicted"/>
<accession>A0A8J5VK21</accession>
<keyword evidence="3" id="KW-1185">Reference proteome</keyword>
<dbReference type="OrthoDB" id="1112654at2759"/>
<name>A0A8J5VK21_ZIZPA</name>
<reference evidence="2" key="1">
    <citation type="journal article" date="2021" name="bioRxiv">
        <title>Whole Genome Assembly and Annotation of Northern Wild Rice, Zizania palustris L., Supports a Whole Genome Duplication in the Zizania Genus.</title>
        <authorList>
            <person name="Haas M."/>
            <person name="Kono T."/>
            <person name="Macchietto M."/>
            <person name="Millas R."/>
            <person name="McGilp L."/>
            <person name="Shao M."/>
            <person name="Duquette J."/>
            <person name="Hirsch C.N."/>
            <person name="Kimball J."/>
        </authorList>
    </citation>
    <scope>NUCLEOTIDE SEQUENCE</scope>
    <source>
        <tissue evidence="2">Fresh leaf tissue</tissue>
    </source>
</reference>
<gene>
    <name evidence="2" type="ORF">GUJ93_ZPchr0008g13876</name>
</gene>
<comment type="caution">
    <text evidence="2">The sequence shown here is derived from an EMBL/GenBank/DDBJ whole genome shotgun (WGS) entry which is preliminary data.</text>
</comment>